<feature type="region of interest" description="Disordered" evidence="1">
    <location>
        <begin position="1"/>
        <end position="46"/>
    </location>
</feature>
<organism evidence="2 3">
    <name type="scientific">Kwoniella dendrophila CBS 6074</name>
    <dbReference type="NCBI Taxonomy" id="1295534"/>
    <lineage>
        <taxon>Eukaryota</taxon>
        <taxon>Fungi</taxon>
        <taxon>Dikarya</taxon>
        <taxon>Basidiomycota</taxon>
        <taxon>Agaricomycotina</taxon>
        <taxon>Tremellomycetes</taxon>
        <taxon>Tremellales</taxon>
        <taxon>Cryptococcaceae</taxon>
        <taxon>Kwoniella</taxon>
    </lineage>
</organism>
<dbReference type="RefSeq" id="XP_066074499.1">
    <property type="nucleotide sequence ID" value="XM_066218402.1"/>
</dbReference>
<evidence type="ECO:0000313" key="2">
    <source>
        <dbReference type="EMBL" id="WWC87736.1"/>
    </source>
</evidence>
<sequence length="224" mass="25007">MNYPSSNHFSSSRPHSRGRSRTRSSSSRDNEGAFAHAEDDSDIMFTEEERRAIATMSDINYDEYNAYTSSDFTLAQNDTAINNSPDMSSRLRSRPDNRSRPRSTSGSPNRQYDGEFSIRTRSRATSNADNSTRHVDLSAVLGGRELSPEERMEIKLTRKGCDLLEVESPAGTALKSVKRIPNSGGAVVLEYKSSASRNDTDTDITDIIIPVIDPNERSRGQRYE</sequence>
<evidence type="ECO:0000256" key="1">
    <source>
        <dbReference type="SAM" id="MobiDB-lite"/>
    </source>
</evidence>
<feature type="compositionally biased region" description="Polar residues" evidence="1">
    <location>
        <begin position="78"/>
        <end position="87"/>
    </location>
</feature>
<protein>
    <submittedName>
        <fullName evidence="2">Uncharacterized protein</fullName>
    </submittedName>
</protein>
<feature type="region of interest" description="Disordered" evidence="1">
    <location>
        <begin position="78"/>
        <end position="131"/>
    </location>
</feature>
<dbReference type="Proteomes" id="UP001355207">
    <property type="component" value="Chromosome 3"/>
</dbReference>
<gene>
    <name evidence="2" type="ORF">L201_002628</name>
</gene>
<dbReference type="GeneID" id="91093300"/>
<keyword evidence="3" id="KW-1185">Reference proteome</keyword>
<reference evidence="2 3" key="1">
    <citation type="submission" date="2024-01" db="EMBL/GenBank/DDBJ databases">
        <title>Comparative genomics of Cryptococcus and Kwoniella reveals pathogenesis evolution and contrasting modes of karyotype evolution via chromosome fusion or intercentromeric recombination.</title>
        <authorList>
            <person name="Coelho M.A."/>
            <person name="David-Palma M."/>
            <person name="Shea T."/>
            <person name="Bowers K."/>
            <person name="McGinley-Smith S."/>
            <person name="Mohammad A.W."/>
            <person name="Gnirke A."/>
            <person name="Yurkov A.M."/>
            <person name="Nowrousian M."/>
            <person name="Sun S."/>
            <person name="Cuomo C.A."/>
            <person name="Heitman J."/>
        </authorList>
    </citation>
    <scope>NUCLEOTIDE SEQUENCE [LARGE SCALE GENOMIC DNA]</scope>
    <source>
        <strain evidence="2 3">CBS 6074</strain>
    </source>
</reference>
<accession>A0AAX4JQP5</accession>
<proteinExistence type="predicted"/>
<dbReference type="EMBL" id="CP144100">
    <property type="protein sequence ID" value="WWC87736.1"/>
    <property type="molecule type" value="Genomic_DNA"/>
</dbReference>
<dbReference type="AlphaFoldDB" id="A0AAX4JQP5"/>
<name>A0AAX4JQP5_9TREE</name>
<evidence type="ECO:0000313" key="3">
    <source>
        <dbReference type="Proteomes" id="UP001355207"/>
    </source>
</evidence>
<feature type="compositionally biased region" description="Low complexity" evidence="1">
    <location>
        <begin position="1"/>
        <end position="13"/>
    </location>
</feature>